<proteinExistence type="predicted"/>
<protein>
    <recommendedName>
        <fullName evidence="3">Glyoxalase/bleomycin resistance/extradiol dioxygenase family protein</fullName>
    </recommendedName>
</protein>
<dbReference type="GO" id="GO:0046677">
    <property type="term" value="P:response to antibiotic"/>
    <property type="evidence" value="ECO:0007669"/>
    <property type="project" value="UniProtKB-KW"/>
</dbReference>
<accession>A0A1C3HFS7</accession>
<dbReference type="AlphaFoldDB" id="A0A1C3HFS7"/>
<gene>
    <name evidence="2" type="ORF">PWN146_02586</name>
</gene>
<dbReference type="InterPro" id="IPR029068">
    <property type="entry name" value="Glyas_Bleomycin-R_OHBP_Dase"/>
</dbReference>
<sequence>MMTLSPAIPILRIFSVDKAKEFYLDFLGFTLAWEHRFSEDLPLYM</sequence>
<organism evidence="2">
    <name type="scientific">Serratia marcescens</name>
    <dbReference type="NCBI Taxonomy" id="615"/>
    <lineage>
        <taxon>Bacteria</taxon>
        <taxon>Pseudomonadati</taxon>
        <taxon>Pseudomonadota</taxon>
        <taxon>Gammaproteobacteria</taxon>
        <taxon>Enterobacterales</taxon>
        <taxon>Yersiniaceae</taxon>
        <taxon>Serratia</taxon>
    </lineage>
</organism>
<evidence type="ECO:0000313" key="2">
    <source>
        <dbReference type="EMBL" id="SAY43893.1"/>
    </source>
</evidence>
<keyword evidence="1" id="KW-0046">Antibiotic resistance</keyword>
<reference evidence="2" key="1">
    <citation type="submission" date="2016-05" db="EMBL/GenBank/DDBJ databases">
        <authorList>
            <person name="Cock P.J.A."/>
            <person name="Cock P.J.A."/>
        </authorList>
    </citation>
    <scope>NUCLEOTIDE SEQUENCE</scope>
    <source>
        <strain evidence="2">PWN146_assembly</strain>
    </source>
</reference>
<dbReference type="SUPFAM" id="SSF54593">
    <property type="entry name" value="Glyoxalase/Bleomycin resistance protein/Dihydroxybiphenyl dioxygenase"/>
    <property type="match status" value="1"/>
</dbReference>
<evidence type="ECO:0008006" key="3">
    <source>
        <dbReference type="Google" id="ProtNLM"/>
    </source>
</evidence>
<dbReference type="EMBL" id="LT575490">
    <property type="protein sequence ID" value="SAY43893.1"/>
    <property type="molecule type" value="Genomic_DNA"/>
</dbReference>
<dbReference type="InterPro" id="IPR000335">
    <property type="entry name" value="Bleomycin-R"/>
</dbReference>
<name>A0A1C3HFS7_SERMA</name>
<evidence type="ECO:0000256" key="1">
    <source>
        <dbReference type="ARBA" id="ARBA00023251"/>
    </source>
</evidence>
<dbReference type="Gene3D" id="3.10.180.10">
    <property type="entry name" value="2,3-Dihydroxybiphenyl 1,2-Dioxygenase, domain 1"/>
    <property type="match status" value="1"/>
</dbReference>
<dbReference type="Pfam" id="PF19581">
    <property type="entry name" value="Glyoxalase_7"/>
    <property type="match status" value="1"/>
</dbReference>